<evidence type="ECO:0000313" key="1">
    <source>
        <dbReference type="EMBL" id="MFH6983563.1"/>
    </source>
</evidence>
<comment type="caution">
    <text evidence="1">The sequence shown here is derived from an EMBL/GenBank/DDBJ whole genome shotgun (WGS) entry which is preliminary data.</text>
</comment>
<dbReference type="RefSeq" id="WP_159579483.1">
    <property type="nucleotide sequence ID" value="NZ_JBIPKE010000015.1"/>
</dbReference>
<gene>
    <name evidence="1" type="ORF">ACHKAR_08945</name>
</gene>
<dbReference type="EMBL" id="JBIPKE010000015">
    <property type="protein sequence ID" value="MFH6983563.1"/>
    <property type="molecule type" value="Genomic_DNA"/>
</dbReference>
<dbReference type="Proteomes" id="UP001610063">
    <property type="component" value="Unassembled WGS sequence"/>
</dbReference>
<keyword evidence="2" id="KW-1185">Reference proteome</keyword>
<name>A0ABW7N7I3_9BACT</name>
<reference evidence="1 2" key="1">
    <citation type="journal article" date="2013" name="Int. J. Syst. Evol. Microbiol.">
        <title>Marinoscillum luteum sp. nov., isolated from marine sediment.</title>
        <authorList>
            <person name="Cha I.T."/>
            <person name="Park S.J."/>
            <person name="Kim S.J."/>
            <person name="Kim J.G."/>
            <person name="Jung M.Y."/>
            <person name="Shin K.S."/>
            <person name="Kwon K.K."/>
            <person name="Yang S.H."/>
            <person name="Seo Y.S."/>
            <person name="Rhee S.K."/>
        </authorList>
    </citation>
    <scope>NUCLEOTIDE SEQUENCE [LARGE SCALE GENOMIC DNA]</scope>
    <source>
        <strain evidence="1 2">KCTC 23939</strain>
    </source>
</reference>
<accession>A0ABW7N7I3</accession>
<protein>
    <submittedName>
        <fullName evidence="1">Uncharacterized protein</fullName>
    </submittedName>
</protein>
<organism evidence="1 2">
    <name type="scientific">Marinoscillum luteum</name>
    <dbReference type="NCBI Taxonomy" id="861051"/>
    <lineage>
        <taxon>Bacteria</taxon>
        <taxon>Pseudomonadati</taxon>
        <taxon>Bacteroidota</taxon>
        <taxon>Cytophagia</taxon>
        <taxon>Cytophagales</taxon>
        <taxon>Reichenbachiellaceae</taxon>
        <taxon>Marinoscillum</taxon>
    </lineage>
</organism>
<proteinExistence type="predicted"/>
<evidence type="ECO:0000313" key="2">
    <source>
        <dbReference type="Proteomes" id="UP001610063"/>
    </source>
</evidence>
<sequence length="66" mass="7606">MKFIWYNPDLDAYQKGTMEDYSHLIGSSENGDRFDILYEFADSSDRLIDKILGSLNIVRSQKVATN</sequence>